<dbReference type="EMBL" id="KN833065">
    <property type="protein sequence ID" value="KIM74195.1"/>
    <property type="molecule type" value="Genomic_DNA"/>
</dbReference>
<dbReference type="InterPro" id="IPR011600">
    <property type="entry name" value="Pept_C14_caspase"/>
</dbReference>
<feature type="non-terminal residue" evidence="3">
    <location>
        <position position="146"/>
    </location>
</feature>
<dbReference type="Pfam" id="PF00656">
    <property type="entry name" value="Peptidase_C14"/>
    <property type="match status" value="1"/>
</dbReference>
<dbReference type="EMBL" id="KN833065">
    <property type="protein sequence ID" value="KIM74197.1"/>
    <property type="molecule type" value="Genomic_DNA"/>
</dbReference>
<reference evidence="3" key="3">
    <citation type="submission" date="2015-02" db="EMBL/GenBank/DDBJ databases">
        <title>Evolutionary Origins and Diversification of the Mycorrhizal Mutualists.</title>
        <authorList>
            <consortium name="DOE Joint Genome Institute"/>
            <consortium name="Mycorrhizal Genomics Consortium"/>
            <person name="Kohler A."/>
            <person name="Kuo A."/>
            <person name="Nagy L.G."/>
            <person name="Floudas D."/>
            <person name="Copeland A."/>
            <person name="Barry K.W."/>
            <person name="Cichocki N."/>
            <person name="Veneault-Fourrey C."/>
            <person name="LaButti K."/>
            <person name="Lindquist E.A."/>
            <person name="Lipzen A."/>
            <person name="Lundell T."/>
            <person name="Morin E."/>
            <person name="Murat C."/>
            <person name="Riley R."/>
            <person name="Ohm R."/>
            <person name="Sun H."/>
            <person name="Tunlid A."/>
            <person name="Henrissat B."/>
            <person name="Grigoriev I.V."/>
            <person name="Hibbett D.S."/>
            <person name="Martin F."/>
        </authorList>
    </citation>
    <scope>NUCLEOTIDE SEQUENCE</scope>
    <source>
        <strain evidence="3">F 1598</strain>
    </source>
</reference>
<feature type="domain" description="Peptidase C14 caspase" evidence="1">
    <location>
        <begin position="4"/>
        <end position="109"/>
    </location>
</feature>
<dbReference type="OrthoDB" id="2797073at2759"/>
<keyword evidence="4" id="KW-1185">Reference proteome</keyword>
<proteinExistence type="predicted"/>
<reference evidence="4" key="2">
    <citation type="submission" date="2015-01" db="EMBL/GenBank/DDBJ databases">
        <title>Evolutionary Origins and Diversification of the Mycorrhizal Mutualists.</title>
        <authorList>
            <consortium name="DOE Joint Genome Institute"/>
            <consortium name="Mycorrhizal Genomics Consortium"/>
            <person name="Kohler A."/>
            <person name="Kuo A."/>
            <person name="Nagy L.G."/>
            <person name="Floudas D."/>
            <person name="Copeland A."/>
            <person name="Barry K.W."/>
            <person name="Cichocki N."/>
            <person name="Veneault-Fourrey C."/>
            <person name="LaButti K."/>
            <person name="Lindquist E.A."/>
            <person name="Lipzen A."/>
            <person name="Lundell T."/>
            <person name="Morin E."/>
            <person name="Murat C."/>
            <person name="Riley R."/>
            <person name="Ohm R."/>
            <person name="Sun H."/>
            <person name="Tunlid A."/>
            <person name="Henrissat B."/>
            <person name="Grigoriev I.V."/>
            <person name="Hibbett D.S."/>
            <person name="Martin F."/>
        </authorList>
    </citation>
    <scope>NUCLEOTIDE SEQUENCE [LARGE SCALE GENOMIC DNA]</scope>
    <source>
        <strain evidence="2 4">F 1598</strain>
    </source>
</reference>
<dbReference type="AlphaFoldDB" id="A0A0C3BA45"/>
<reference evidence="3 4" key="1">
    <citation type="submission" date="2014-04" db="EMBL/GenBank/DDBJ databases">
        <authorList>
            <consortium name="DOE Joint Genome Institute"/>
            <person name="Kuo A."/>
            <person name="Tarkka M."/>
            <person name="Buscot F."/>
            <person name="Kohler A."/>
            <person name="Nagy L.G."/>
            <person name="Floudas D."/>
            <person name="Copeland A."/>
            <person name="Barry K.W."/>
            <person name="Cichocki N."/>
            <person name="Veneault-Fourrey C."/>
            <person name="LaButti K."/>
            <person name="Lindquist E.A."/>
            <person name="Lipzen A."/>
            <person name="Lundell T."/>
            <person name="Morin E."/>
            <person name="Murat C."/>
            <person name="Sun H."/>
            <person name="Tunlid A."/>
            <person name="Henrissat B."/>
            <person name="Grigoriev I.V."/>
            <person name="Hibbett D.S."/>
            <person name="Martin F."/>
            <person name="Nordberg H.P."/>
            <person name="Cantor M.N."/>
            <person name="Hua S.X."/>
        </authorList>
    </citation>
    <scope>NUCLEOTIDE SEQUENCE [LARGE SCALE GENOMIC DNA]</scope>
    <source>
        <strain evidence="3 4">F 1598</strain>
    </source>
</reference>
<evidence type="ECO:0000259" key="1">
    <source>
        <dbReference type="Pfam" id="PF00656"/>
    </source>
</evidence>
<dbReference type="HOGENOM" id="CLU_094659_1_0_1"/>
<name>A0A0C3BA45_PILCF</name>
<dbReference type="GO" id="GO:0006508">
    <property type="term" value="P:proteolysis"/>
    <property type="evidence" value="ECO:0007669"/>
    <property type="project" value="InterPro"/>
</dbReference>
<evidence type="ECO:0000313" key="3">
    <source>
        <dbReference type="EMBL" id="KIM74197.1"/>
    </source>
</evidence>
<dbReference type="Proteomes" id="UP000054166">
    <property type="component" value="Unassembled WGS sequence"/>
</dbReference>
<dbReference type="GO" id="GO:0004197">
    <property type="term" value="F:cysteine-type endopeptidase activity"/>
    <property type="evidence" value="ECO:0007669"/>
    <property type="project" value="InterPro"/>
</dbReference>
<evidence type="ECO:0000313" key="4">
    <source>
        <dbReference type="Proteomes" id="UP000054166"/>
    </source>
</evidence>
<sequence>MFGLIIGIDKYKSDNIRNLRDCKGDTHDMVDCLSYKYHIRPSHFLYLADERATHSAIINAFQHHLIENNSIEYGDAIVIFYTGHGGRAVAPKGWIAGDHNVKTLCPHDEPTVGHDGKKFFGIPDRMIGGLLRMLSHTKGNNIVCVV</sequence>
<accession>A0A0C3BA45</accession>
<gene>
    <name evidence="2" type="ORF">PILCRDRAFT_47784</name>
    <name evidence="3" type="ORF">PILCRDRAFT_51362</name>
</gene>
<evidence type="ECO:0000313" key="2">
    <source>
        <dbReference type="EMBL" id="KIM74195.1"/>
    </source>
</evidence>
<dbReference type="Gene3D" id="3.40.50.1460">
    <property type="match status" value="1"/>
</dbReference>
<organism evidence="3 4">
    <name type="scientific">Piloderma croceum (strain F 1598)</name>
    <dbReference type="NCBI Taxonomy" id="765440"/>
    <lineage>
        <taxon>Eukaryota</taxon>
        <taxon>Fungi</taxon>
        <taxon>Dikarya</taxon>
        <taxon>Basidiomycota</taxon>
        <taxon>Agaricomycotina</taxon>
        <taxon>Agaricomycetes</taxon>
        <taxon>Agaricomycetidae</taxon>
        <taxon>Atheliales</taxon>
        <taxon>Atheliaceae</taxon>
        <taxon>Piloderma</taxon>
    </lineage>
</organism>
<protein>
    <recommendedName>
        <fullName evidence="1">Peptidase C14 caspase domain-containing protein</fullName>
    </recommendedName>
</protein>